<evidence type="ECO:0000313" key="2">
    <source>
        <dbReference type="Proteomes" id="UP001571476"/>
    </source>
</evidence>
<comment type="caution">
    <text evidence="1">The sequence shown here is derived from an EMBL/GenBank/DDBJ whole genome shotgun (WGS) entry which is preliminary data.</text>
</comment>
<keyword evidence="2" id="KW-1185">Reference proteome</keyword>
<gene>
    <name evidence="1" type="ORF">ACEG43_02335</name>
</gene>
<accession>A0ABV4S9C4</accession>
<name>A0ABV4S9C4_9ACTN</name>
<dbReference type="EMBL" id="JBGOSP010000001">
    <property type="protein sequence ID" value="MFA3835030.1"/>
    <property type="molecule type" value="Genomic_DNA"/>
</dbReference>
<evidence type="ECO:0000313" key="1">
    <source>
        <dbReference type="EMBL" id="MFA3835030.1"/>
    </source>
</evidence>
<proteinExistence type="predicted"/>
<dbReference type="Proteomes" id="UP001571476">
    <property type="component" value="Unassembled WGS sequence"/>
</dbReference>
<dbReference type="RefSeq" id="WP_372561077.1">
    <property type="nucleotide sequence ID" value="NZ_JBGOSP010000001.1"/>
</dbReference>
<reference evidence="1 2" key="1">
    <citation type="submission" date="2024-08" db="EMBL/GenBank/DDBJ databases">
        <title>Genome sequence of Streptomyces aureus CACIA-1.46HGO.</title>
        <authorList>
            <person name="Evangelista-Martinez Z."/>
        </authorList>
    </citation>
    <scope>NUCLEOTIDE SEQUENCE [LARGE SCALE GENOMIC DNA]</scope>
    <source>
        <strain evidence="1 2">CACIA-1.46HGO</strain>
    </source>
</reference>
<protein>
    <submittedName>
        <fullName evidence="1">Uncharacterized protein</fullName>
    </submittedName>
</protein>
<organism evidence="1 2">
    <name type="scientific">Streptomyces aureus</name>
    <dbReference type="NCBI Taxonomy" id="193461"/>
    <lineage>
        <taxon>Bacteria</taxon>
        <taxon>Bacillati</taxon>
        <taxon>Actinomycetota</taxon>
        <taxon>Actinomycetes</taxon>
        <taxon>Kitasatosporales</taxon>
        <taxon>Streptomycetaceae</taxon>
        <taxon>Streptomyces</taxon>
    </lineage>
</organism>
<sequence length="65" mass="7800">MRYVVRNGTPADLVAEWRVLEPARRTFFSRSRPSRTLKTRMRLDAESHEVRALDWTIRSRAWKGR</sequence>